<evidence type="ECO:0000256" key="1">
    <source>
        <dbReference type="ARBA" id="ARBA00004651"/>
    </source>
</evidence>
<evidence type="ECO:0000256" key="7">
    <source>
        <dbReference type="SAM" id="Phobius"/>
    </source>
</evidence>
<evidence type="ECO:0000313" key="9">
    <source>
        <dbReference type="EMBL" id="GGI13375.1"/>
    </source>
</evidence>
<organism evidence="9 10">
    <name type="scientific">Gottfriedia solisilvae</name>
    <dbReference type="NCBI Taxonomy" id="1516104"/>
    <lineage>
        <taxon>Bacteria</taxon>
        <taxon>Bacillati</taxon>
        <taxon>Bacillota</taxon>
        <taxon>Bacilli</taxon>
        <taxon>Bacillales</taxon>
        <taxon>Bacillaceae</taxon>
        <taxon>Gottfriedia</taxon>
    </lineage>
</organism>
<reference evidence="10" key="1">
    <citation type="journal article" date="2019" name="Int. J. Syst. Evol. Microbiol.">
        <title>The Global Catalogue of Microorganisms (GCM) 10K type strain sequencing project: providing services to taxonomists for standard genome sequencing and annotation.</title>
        <authorList>
            <consortium name="The Broad Institute Genomics Platform"/>
            <consortium name="The Broad Institute Genome Sequencing Center for Infectious Disease"/>
            <person name="Wu L."/>
            <person name="Ma J."/>
        </authorList>
    </citation>
    <scope>NUCLEOTIDE SEQUENCE [LARGE SCALE GENOMIC DNA]</scope>
    <source>
        <strain evidence="10">CGMCC 1.14993</strain>
    </source>
</reference>
<dbReference type="InterPro" id="IPR000917">
    <property type="entry name" value="Sulfatase_N"/>
</dbReference>
<proteinExistence type="predicted"/>
<keyword evidence="5 7" id="KW-1133">Transmembrane helix</keyword>
<name>A0A8J3AGC8_9BACI</name>
<feature type="transmembrane region" description="Helical" evidence="7">
    <location>
        <begin position="21"/>
        <end position="41"/>
    </location>
</feature>
<dbReference type="EMBL" id="BMHB01000001">
    <property type="protein sequence ID" value="GGI13375.1"/>
    <property type="molecule type" value="Genomic_DNA"/>
</dbReference>
<dbReference type="GO" id="GO:0005886">
    <property type="term" value="C:plasma membrane"/>
    <property type="evidence" value="ECO:0007669"/>
    <property type="project" value="UniProtKB-SubCell"/>
</dbReference>
<protein>
    <recommendedName>
        <fullName evidence="8">Sulfatase N-terminal domain-containing protein</fullName>
    </recommendedName>
</protein>
<dbReference type="PANTHER" id="PTHR47371:SF3">
    <property type="entry name" value="PHOSPHOGLYCEROL TRANSFERASE I"/>
    <property type="match status" value="1"/>
</dbReference>
<evidence type="ECO:0000256" key="3">
    <source>
        <dbReference type="ARBA" id="ARBA00022475"/>
    </source>
</evidence>
<dbReference type="Proteomes" id="UP000626244">
    <property type="component" value="Unassembled WGS sequence"/>
</dbReference>
<comment type="pathway">
    <text evidence="2">Cell wall biogenesis; lipoteichoic acid biosynthesis.</text>
</comment>
<sequence length="819" mass="94272">MEIYEQKLEKKPSIAMKIVNYNDLYLVFLLPLLGFILGEALFRESLVEFSNWLINRPKEGILNYFLLFGITNLFYFLNKKAYVFLGFLTILITSLVGYVSGVKVDIRGEPLLPTDFSLGREATDITKYLNIENLYTVLSTFGAILLIGIVLTIMVRNEKYNVPKRLGITIFSIITLLAIIYDRPIPITEKLGIETITWDQKMHSNQNGYVLGFALDARWLNIKEPSHYSKNNVEKILNKYENKTNGQVEKKPNIIFLQSEAFWDPTLMGKEYFSKDPIPYFHSLQKTATSGTMISPVYGGGTVNTEFEAITGLSTQLLPSGAIAFAQYVHQPVYSVPTVLNQIGYKTTGIHTYNSWFYRRNEVYKDLGFNNFIGQEFFLNPEHRREFIVDNELSNRIAKEIKLSNSRDYIYAVSMENHGPYPLDKINENAIKVNKELSKESKDTLETYTQTLSDVDKALKLLIDKLKEIDEPTILVFYGDHLPMLGQDFQVYKEMEFYKDVSTYKGYNKMHSVPAIVWSNFLPKQKDFRLSANMLPSYVLDLVNLNNDRFYSFMSDMRQHRQAVTTIPSFAKKENQNQKWIDQYKLLQYDILFGSKFFDKNKLLNKNEDFYFGSEPLKINKVFPSVVSKDLDNQQLLLQGENFSSFTKAYLGNKGLKTTVIDEKNLKVNIPKGILNEGKVVELTLIISDSMDKELLKSNKFPLKIVSSSDYKTTIEAQSKSIDLNKVSWEVFLEAEKYTIVRANIGESDVPYEFSLNGVTFKDKFADSMDKEGLSDIYPNGYLYVSINKDKLFQNGTILTPDRLQEFFKVNNATLKLLK</sequence>
<evidence type="ECO:0000313" key="10">
    <source>
        <dbReference type="Proteomes" id="UP000626244"/>
    </source>
</evidence>
<keyword evidence="3" id="KW-1003">Cell membrane</keyword>
<dbReference type="RefSeq" id="WP_087998149.1">
    <property type="nucleotide sequence ID" value="NZ_BMHB01000001.1"/>
</dbReference>
<keyword evidence="4 7" id="KW-0812">Transmembrane</keyword>
<evidence type="ECO:0000256" key="4">
    <source>
        <dbReference type="ARBA" id="ARBA00022692"/>
    </source>
</evidence>
<accession>A0A8J3AGC8</accession>
<feature type="transmembrane region" description="Helical" evidence="7">
    <location>
        <begin position="61"/>
        <end position="77"/>
    </location>
</feature>
<evidence type="ECO:0000256" key="6">
    <source>
        <dbReference type="ARBA" id="ARBA00023136"/>
    </source>
</evidence>
<keyword evidence="6 7" id="KW-0472">Membrane</keyword>
<comment type="subcellular location">
    <subcellularLocation>
        <location evidence="1">Cell membrane</location>
        <topology evidence="1">Multi-pass membrane protein</topology>
    </subcellularLocation>
</comment>
<dbReference type="Gene3D" id="3.40.720.10">
    <property type="entry name" value="Alkaline Phosphatase, subunit A"/>
    <property type="match status" value="1"/>
</dbReference>
<evidence type="ECO:0000259" key="8">
    <source>
        <dbReference type="Pfam" id="PF00884"/>
    </source>
</evidence>
<dbReference type="CDD" id="cd16015">
    <property type="entry name" value="LTA_synthase"/>
    <property type="match status" value="1"/>
</dbReference>
<dbReference type="PANTHER" id="PTHR47371">
    <property type="entry name" value="LIPOTEICHOIC ACID SYNTHASE"/>
    <property type="match status" value="1"/>
</dbReference>
<dbReference type="InterPro" id="IPR017850">
    <property type="entry name" value="Alkaline_phosphatase_core_sf"/>
</dbReference>
<dbReference type="Pfam" id="PF00884">
    <property type="entry name" value="Sulfatase"/>
    <property type="match status" value="1"/>
</dbReference>
<keyword evidence="10" id="KW-1185">Reference proteome</keyword>
<dbReference type="InterPro" id="IPR050448">
    <property type="entry name" value="OpgB/LTA_synthase_biosynth"/>
</dbReference>
<feature type="transmembrane region" description="Helical" evidence="7">
    <location>
        <begin position="162"/>
        <end position="181"/>
    </location>
</feature>
<feature type="domain" description="Sulfatase N-terminal" evidence="8">
    <location>
        <begin position="252"/>
        <end position="527"/>
    </location>
</feature>
<evidence type="ECO:0000256" key="5">
    <source>
        <dbReference type="ARBA" id="ARBA00022989"/>
    </source>
</evidence>
<comment type="caution">
    <text evidence="9">The sequence shown here is derived from an EMBL/GenBank/DDBJ whole genome shotgun (WGS) entry which is preliminary data.</text>
</comment>
<feature type="transmembrane region" description="Helical" evidence="7">
    <location>
        <begin position="82"/>
        <end position="101"/>
    </location>
</feature>
<dbReference type="OrthoDB" id="243547at2"/>
<dbReference type="AlphaFoldDB" id="A0A8J3AGC8"/>
<evidence type="ECO:0000256" key="2">
    <source>
        <dbReference type="ARBA" id="ARBA00004936"/>
    </source>
</evidence>
<gene>
    <name evidence="9" type="ORF">GCM10007380_17600</name>
</gene>
<dbReference type="SUPFAM" id="SSF53649">
    <property type="entry name" value="Alkaline phosphatase-like"/>
    <property type="match status" value="1"/>
</dbReference>
<feature type="transmembrane region" description="Helical" evidence="7">
    <location>
        <begin position="134"/>
        <end position="155"/>
    </location>
</feature>